<dbReference type="SUPFAM" id="SSF54427">
    <property type="entry name" value="NTF2-like"/>
    <property type="match status" value="1"/>
</dbReference>
<evidence type="ECO:0000259" key="2">
    <source>
        <dbReference type="Pfam" id="PF14534"/>
    </source>
</evidence>
<reference evidence="4" key="1">
    <citation type="submission" date="2017-04" db="EMBL/GenBank/DDBJ databases">
        <authorList>
            <person name="Varghese N."/>
            <person name="Submissions S."/>
        </authorList>
    </citation>
    <scope>NUCLEOTIDE SEQUENCE [LARGE SCALE GENOMIC DNA]</scope>
    <source>
        <strain evidence="4">DSM 16537</strain>
    </source>
</reference>
<dbReference type="InterPro" id="IPR027843">
    <property type="entry name" value="DUF4440"/>
</dbReference>
<sequence length="143" mass="16142">MKILVLISFFNLLGFYAAFDESEKVAKAVQEFTKAVVDADESKFSTLLSDNLVFGHSNGNVQDKKAFIAEIISRNPLDYLTVEVENQKITISGNVAVVTHIYVATAENNAKEKVNIRIGNMMIWEKDKSNWKLLARQAYRLPQ</sequence>
<organism evidence="3 4">
    <name type="scientific">Aquiflexum balticum DSM 16537</name>
    <dbReference type="NCBI Taxonomy" id="758820"/>
    <lineage>
        <taxon>Bacteria</taxon>
        <taxon>Pseudomonadati</taxon>
        <taxon>Bacteroidota</taxon>
        <taxon>Cytophagia</taxon>
        <taxon>Cytophagales</taxon>
        <taxon>Cyclobacteriaceae</taxon>
        <taxon>Aquiflexum</taxon>
    </lineage>
</organism>
<evidence type="ECO:0000313" key="4">
    <source>
        <dbReference type="Proteomes" id="UP000192333"/>
    </source>
</evidence>
<evidence type="ECO:0000313" key="3">
    <source>
        <dbReference type="EMBL" id="SMD45618.1"/>
    </source>
</evidence>
<dbReference type="OrthoDB" id="5383110at2"/>
<feature type="domain" description="DUF4440" evidence="2">
    <location>
        <begin position="25"/>
        <end position="133"/>
    </location>
</feature>
<accession>A0A1W2HA92</accession>
<dbReference type="Gene3D" id="3.10.450.50">
    <property type="match status" value="1"/>
</dbReference>
<dbReference type="Pfam" id="PF14534">
    <property type="entry name" value="DUF4440"/>
    <property type="match status" value="1"/>
</dbReference>
<dbReference type="InterPro" id="IPR032710">
    <property type="entry name" value="NTF2-like_dom_sf"/>
</dbReference>
<feature type="chain" id="PRO_5012687118" description="DUF4440 domain-containing protein" evidence="1">
    <location>
        <begin position="18"/>
        <end position="143"/>
    </location>
</feature>
<dbReference type="Proteomes" id="UP000192333">
    <property type="component" value="Chromosome I"/>
</dbReference>
<name>A0A1W2HA92_9BACT</name>
<dbReference type="AlphaFoldDB" id="A0A1W2HA92"/>
<dbReference type="EMBL" id="LT838813">
    <property type="protein sequence ID" value="SMD45618.1"/>
    <property type="molecule type" value="Genomic_DNA"/>
</dbReference>
<dbReference type="STRING" id="758820.SAMN00777080_4276"/>
<keyword evidence="4" id="KW-1185">Reference proteome</keyword>
<protein>
    <recommendedName>
        <fullName evidence="2">DUF4440 domain-containing protein</fullName>
    </recommendedName>
</protein>
<proteinExistence type="predicted"/>
<keyword evidence="1" id="KW-0732">Signal</keyword>
<gene>
    <name evidence="3" type="ORF">SAMN00777080_4276</name>
</gene>
<dbReference type="RefSeq" id="WP_084122527.1">
    <property type="nucleotide sequence ID" value="NZ_LT838813.1"/>
</dbReference>
<feature type="signal peptide" evidence="1">
    <location>
        <begin position="1"/>
        <end position="17"/>
    </location>
</feature>
<evidence type="ECO:0000256" key="1">
    <source>
        <dbReference type="SAM" id="SignalP"/>
    </source>
</evidence>